<comment type="caution">
    <text evidence="3">The sequence shown here is derived from an EMBL/GenBank/DDBJ whole genome shotgun (WGS) entry which is preliminary data.</text>
</comment>
<dbReference type="PANTHER" id="PTHR43682">
    <property type="entry name" value="LACTATE UTILIZATION PROTEIN C"/>
    <property type="match status" value="1"/>
</dbReference>
<dbReference type="RefSeq" id="WP_275823871.1">
    <property type="nucleotide sequence ID" value="NZ_JARHUD010000009.1"/>
</dbReference>
<protein>
    <submittedName>
        <fullName evidence="3">Lactate utilization protein</fullName>
    </submittedName>
</protein>
<evidence type="ECO:0000256" key="1">
    <source>
        <dbReference type="SAM" id="MobiDB-lite"/>
    </source>
</evidence>
<gene>
    <name evidence="3" type="ORF">P2G67_14040</name>
</gene>
<name>A0ABT5YQJ5_9PROT</name>
<dbReference type="SUPFAM" id="SSF100950">
    <property type="entry name" value="NagB/RpiA/CoA transferase-like"/>
    <property type="match status" value="1"/>
</dbReference>
<keyword evidence="4" id="KW-1185">Reference proteome</keyword>
<dbReference type="InterPro" id="IPR037171">
    <property type="entry name" value="NagB/RpiA_transferase-like"/>
</dbReference>
<dbReference type="Proteomes" id="UP001215503">
    <property type="component" value="Unassembled WGS sequence"/>
</dbReference>
<feature type="domain" description="LUD" evidence="2">
    <location>
        <begin position="123"/>
        <end position="221"/>
    </location>
</feature>
<evidence type="ECO:0000259" key="2">
    <source>
        <dbReference type="Pfam" id="PF02589"/>
    </source>
</evidence>
<sequence length="228" mass="24528">MSARETVLGGLRRSLKRQPGDGAEAAVEARLRSRVRGTVPQRGQLSGEALLQLFVNQAEGVNATVTRVASSDDVPGAVADYLRQSNLPLQARLAPHPDLQALPWAEKVPMLELSEGRAAPEDRVSVTPAFAAVAETGTLVLHSGPQTPTTLNFLPETHVVVLRAGQVAGAYEEVWDRLREVYDGTMPRTVNMITGPSRTGDIEQKLELGAHGPRRLHIVLVEDGTEPA</sequence>
<evidence type="ECO:0000313" key="3">
    <source>
        <dbReference type="EMBL" id="MDF2097098.1"/>
    </source>
</evidence>
<dbReference type="Gene3D" id="3.40.50.10420">
    <property type="entry name" value="NagB/RpiA/CoA transferase-like"/>
    <property type="match status" value="1"/>
</dbReference>
<dbReference type="InterPro" id="IPR003741">
    <property type="entry name" value="LUD_dom"/>
</dbReference>
<dbReference type="Pfam" id="PF02589">
    <property type="entry name" value="LUD_dom"/>
    <property type="match status" value="1"/>
</dbReference>
<accession>A0ABT5YQJ5</accession>
<dbReference type="PANTHER" id="PTHR43682:SF1">
    <property type="entry name" value="LACTATE UTILIZATION PROTEIN C"/>
    <property type="match status" value="1"/>
</dbReference>
<organism evidence="3 4">
    <name type="scientific">Aquibaculum arenosum</name>
    <dbReference type="NCBI Taxonomy" id="3032591"/>
    <lineage>
        <taxon>Bacteria</taxon>
        <taxon>Pseudomonadati</taxon>
        <taxon>Pseudomonadota</taxon>
        <taxon>Alphaproteobacteria</taxon>
        <taxon>Rhodospirillales</taxon>
        <taxon>Rhodovibrionaceae</taxon>
        <taxon>Aquibaculum</taxon>
    </lineage>
</organism>
<feature type="region of interest" description="Disordered" evidence="1">
    <location>
        <begin position="1"/>
        <end position="23"/>
    </location>
</feature>
<reference evidence="3 4" key="1">
    <citation type="submission" date="2023-03" db="EMBL/GenBank/DDBJ databases">
        <title>Fodinicurvata sp. CAU 1616 isolated from sea sendiment.</title>
        <authorList>
            <person name="Kim W."/>
        </authorList>
    </citation>
    <scope>NUCLEOTIDE SEQUENCE [LARGE SCALE GENOMIC DNA]</scope>
    <source>
        <strain evidence="3 4">CAU 1616</strain>
    </source>
</reference>
<evidence type="ECO:0000313" key="4">
    <source>
        <dbReference type="Proteomes" id="UP001215503"/>
    </source>
</evidence>
<dbReference type="InterPro" id="IPR024185">
    <property type="entry name" value="FTHF_cligase-like_sf"/>
</dbReference>
<dbReference type="EMBL" id="JARHUD010000009">
    <property type="protein sequence ID" value="MDF2097098.1"/>
    <property type="molecule type" value="Genomic_DNA"/>
</dbReference>
<proteinExistence type="predicted"/>